<dbReference type="EC" id="2.7.4.8" evidence="2 9"/>
<dbReference type="FunFam" id="3.30.63.10:FF:000002">
    <property type="entry name" value="Guanylate kinase 1"/>
    <property type="match status" value="1"/>
</dbReference>
<dbReference type="InterPro" id="IPR008144">
    <property type="entry name" value="Guanylate_kin-like_dom"/>
</dbReference>
<name>A0A7T6AQB9_9BACT</name>
<evidence type="ECO:0000256" key="2">
    <source>
        <dbReference type="ARBA" id="ARBA00012961"/>
    </source>
</evidence>
<evidence type="ECO:0000256" key="4">
    <source>
        <dbReference type="ARBA" id="ARBA00022679"/>
    </source>
</evidence>
<keyword evidence="6 9" id="KW-0418">Kinase</keyword>
<dbReference type="CDD" id="cd00071">
    <property type="entry name" value="GMPK"/>
    <property type="match status" value="1"/>
</dbReference>
<dbReference type="Gene3D" id="3.30.63.10">
    <property type="entry name" value="Guanylate Kinase phosphate binding domain"/>
    <property type="match status" value="1"/>
</dbReference>
<protein>
    <recommendedName>
        <fullName evidence="3 9">Guanylate kinase</fullName>
        <ecNumber evidence="2 9">2.7.4.8</ecNumber>
    </recommendedName>
    <alternativeName>
        <fullName evidence="8 9">GMP kinase</fullName>
    </alternativeName>
</protein>
<keyword evidence="9" id="KW-0963">Cytoplasm</keyword>
<evidence type="ECO:0000313" key="12">
    <source>
        <dbReference type="Proteomes" id="UP000596092"/>
    </source>
</evidence>
<feature type="domain" description="Guanylate kinase-like" evidence="10">
    <location>
        <begin position="6"/>
        <end position="185"/>
    </location>
</feature>
<evidence type="ECO:0000256" key="7">
    <source>
        <dbReference type="ARBA" id="ARBA00022840"/>
    </source>
</evidence>
<dbReference type="PROSITE" id="PS00856">
    <property type="entry name" value="GUANYLATE_KINASE_1"/>
    <property type="match status" value="1"/>
</dbReference>
<accession>A0A7T6AQB9</accession>
<dbReference type="Pfam" id="PF00625">
    <property type="entry name" value="Guanylate_kin"/>
    <property type="match status" value="1"/>
</dbReference>
<dbReference type="Gene3D" id="3.40.50.300">
    <property type="entry name" value="P-loop containing nucleotide triphosphate hydrolases"/>
    <property type="match status" value="1"/>
</dbReference>
<dbReference type="InterPro" id="IPR027417">
    <property type="entry name" value="P-loop_NTPase"/>
</dbReference>
<comment type="subcellular location">
    <subcellularLocation>
        <location evidence="9">Cytoplasm</location>
    </subcellularLocation>
</comment>
<comment type="catalytic activity">
    <reaction evidence="9">
        <text>GMP + ATP = GDP + ADP</text>
        <dbReference type="Rhea" id="RHEA:20780"/>
        <dbReference type="ChEBI" id="CHEBI:30616"/>
        <dbReference type="ChEBI" id="CHEBI:58115"/>
        <dbReference type="ChEBI" id="CHEBI:58189"/>
        <dbReference type="ChEBI" id="CHEBI:456216"/>
        <dbReference type="EC" id="2.7.4.8"/>
    </reaction>
</comment>
<evidence type="ECO:0000256" key="8">
    <source>
        <dbReference type="ARBA" id="ARBA00030128"/>
    </source>
</evidence>
<evidence type="ECO:0000256" key="9">
    <source>
        <dbReference type="HAMAP-Rule" id="MF_00328"/>
    </source>
</evidence>
<dbReference type="Proteomes" id="UP000596092">
    <property type="component" value="Chromosome"/>
</dbReference>
<sequence>MNGNGGMLLVVSAPSGCGKSTIVNRVMQILPRLVFSVSHTTRLPRSGETDGVHYHFVDKATFAAIQDQQPTGFLEWAEVHDHKYGTSVDEINRHRQEGMDVILDIDVQGAAQVRQRANPVSVFIAPPSFAELERRLRSRKTENEATIRVRLANARKEMACADVYDYLVVNDRLEDAVESLKSIIIAERCRRRRLSDGQDADWGA</sequence>
<dbReference type="PROSITE" id="PS50052">
    <property type="entry name" value="GUANYLATE_KINASE_2"/>
    <property type="match status" value="1"/>
</dbReference>
<dbReference type="InterPro" id="IPR008145">
    <property type="entry name" value="GK/Ca_channel_bsu"/>
</dbReference>
<feature type="binding site" evidence="9">
    <location>
        <begin position="13"/>
        <end position="20"/>
    </location>
    <ligand>
        <name>ATP</name>
        <dbReference type="ChEBI" id="CHEBI:30616"/>
    </ligand>
</feature>
<keyword evidence="5 9" id="KW-0547">Nucleotide-binding</keyword>
<reference evidence="11 12" key="1">
    <citation type="submission" date="2020-05" db="EMBL/GenBank/DDBJ databases">
        <title>Complete genome of Desulfobulbus oligotrophicus.</title>
        <authorList>
            <person name="Podar M."/>
        </authorList>
    </citation>
    <scope>NUCLEOTIDE SEQUENCE [LARGE SCALE GENOMIC DNA]</scope>
    <source>
        <strain evidence="11 12">Prop6</strain>
    </source>
</reference>
<evidence type="ECO:0000256" key="3">
    <source>
        <dbReference type="ARBA" id="ARBA00016296"/>
    </source>
</evidence>
<comment type="function">
    <text evidence="9">Essential for recycling GMP and indirectly, cGMP.</text>
</comment>
<organism evidence="11 12">
    <name type="scientific">Desulfobulbus oligotrophicus</name>
    <dbReference type="NCBI Taxonomy" id="1909699"/>
    <lineage>
        <taxon>Bacteria</taxon>
        <taxon>Pseudomonadati</taxon>
        <taxon>Thermodesulfobacteriota</taxon>
        <taxon>Desulfobulbia</taxon>
        <taxon>Desulfobulbales</taxon>
        <taxon>Desulfobulbaceae</taxon>
        <taxon>Desulfobulbus</taxon>
    </lineage>
</organism>
<gene>
    <name evidence="9 11" type="primary">gmk</name>
    <name evidence="11" type="ORF">HP555_06675</name>
</gene>
<dbReference type="SUPFAM" id="SSF52540">
    <property type="entry name" value="P-loop containing nucleoside triphosphate hydrolases"/>
    <property type="match status" value="1"/>
</dbReference>
<keyword evidence="7 9" id="KW-0067">ATP-binding</keyword>
<dbReference type="GO" id="GO:0005829">
    <property type="term" value="C:cytosol"/>
    <property type="evidence" value="ECO:0007669"/>
    <property type="project" value="TreeGrafter"/>
</dbReference>
<dbReference type="InterPro" id="IPR020590">
    <property type="entry name" value="Guanylate_kinase_CS"/>
</dbReference>
<evidence type="ECO:0000313" key="11">
    <source>
        <dbReference type="EMBL" id="QQG65571.1"/>
    </source>
</evidence>
<evidence type="ECO:0000256" key="1">
    <source>
        <dbReference type="ARBA" id="ARBA00005790"/>
    </source>
</evidence>
<dbReference type="SMART" id="SM00072">
    <property type="entry name" value="GuKc"/>
    <property type="match status" value="1"/>
</dbReference>
<dbReference type="NCBIfam" id="TIGR03263">
    <property type="entry name" value="guanyl_kin"/>
    <property type="match status" value="1"/>
</dbReference>
<dbReference type="GO" id="GO:0005524">
    <property type="term" value="F:ATP binding"/>
    <property type="evidence" value="ECO:0007669"/>
    <property type="project" value="UniProtKB-UniRule"/>
</dbReference>
<dbReference type="AlphaFoldDB" id="A0A7T6AQB9"/>
<proteinExistence type="inferred from homology"/>
<dbReference type="RefSeq" id="WP_199264392.1">
    <property type="nucleotide sequence ID" value="NZ_CP054140.1"/>
</dbReference>
<dbReference type="InterPro" id="IPR017665">
    <property type="entry name" value="Guanylate_kinase"/>
</dbReference>
<keyword evidence="12" id="KW-1185">Reference proteome</keyword>
<dbReference type="PANTHER" id="PTHR23117:SF13">
    <property type="entry name" value="GUANYLATE KINASE"/>
    <property type="match status" value="1"/>
</dbReference>
<comment type="similarity">
    <text evidence="1 9">Belongs to the guanylate kinase family.</text>
</comment>
<evidence type="ECO:0000256" key="6">
    <source>
        <dbReference type="ARBA" id="ARBA00022777"/>
    </source>
</evidence>
<evidence type="ECO:0000256" key="5">
    <source>
        <dbReference type="ARBA" id="ARBA00022741"/>
    </source>
</evidence>
<evidence type="ECO:0000259" key="10">
    <source>
        <dbReference type="PROSITE" id="PS50052"/>
    </source>
</evidence>
<dbReference type="PANTHER" id="PTHR23117">
    <property type="entry name" value="GUANYLATE KINASE-RELATED"/>
    <property type="match status" value="1"/>
</dbReference>
<keyword evidence="4 9" id="KW-0808">Transferase</keyword>
<dbReference type="EMBL" id="CP054140">
    <property type="protein sequence ID" value="QQG65571.1"/>
    <property type="molecule type" value="Genomic_DNA"/>
</dbReference>
<dbReference type="GO" id="GO:0004385">
    <property type="term" value="F:GMP kinase activity"/>
    <property type="evidence" value="ECO:0007669"/>
    <property type="project" value="UniProtKB-UniRule"/>
</dbReference>
<dbReference type="KEGG" id="dog:HP555_06675"/>
<dbReference type="HAMAP" id="MF_00328">
    <property type="entry name" value="Guanylate_kinase"/>
    <property type="match status" value="1"/>
</dbReference>